<sequence length="310" mass="31453">MRIFVTGASGWIGSAVVPELLDAGHRVTGLARSDASAAALTAAGAEVVRGTVDDLGVLRDAAAAADGVIHLAFKHDIAFSGDFKGAAEADRRAVDVFGEVLAGTGRPFVLASGLAGLSLGRTATERDRPVTDGSPLSMRAVTAEAVLALADRGVRASVVRLSPTCHGAGDHGFVAALTATARARGVSGYVGDGGNRWPAVHRLDAARLFRLAAEGAPAGSVLHGAAEEGVALRDVAEVIGRHLGVPVASVAPEDAGGHFGWLAGMLAQDIPASSGLTRELLGWEPVRPGLLADLEEGHYFTAQATAVTSV</sequence>
<dbReference type="PANTHER" id="PTHR48079:SF6">
    <property type="entry name" value="NAD(P)-BINDING DOMAIN-CONTAINING PROTEIN-RELATED"/>
    <property type="match status" value="1"/>
</dbReference>
<dbReference type="CDD" id="cd05262">
    <property type="entry name" value="SDR_a7"/>
    <property type="match status" value="1"/>
</dbReference>
<accession>A0ABV8TKN8</accession>
<protein>
    <submittedName>
        <fullName evidence="2">SDR family oxidoreductase</fullName>
    </submittedName>
</protein>
<comment type="caution">
    <text evidence="2">The sequence shown here is derived from an EMBL/GenBank/DDBJ whole genome shotgun (WGS) entry which is preliminary data.</text>
</comment>
<dbReference type="EMBL" id="JBHSDP010000024">
    <property type="protein sequence ID" value="MFC4331007.1"/>
    <property type="molecule type" value="Genomic_DNA"/>
</dbReference>
<gene>
    <name evidence="2" type="ORF">ACFPC0_25120</name>
</gene>
<dbReference type="InterPro" id="IPR001509">
    <property type="entry name" value="Epimerase_deHydtase"/>
</dbReference>
<dbReference type="InterPro" id="IPR051783">
    <property type="entry name" value="NAD(P)-dependent_oxidoreduct"/>
</dbReference>
<evidence type="ECO:0000259" key="1">
    <source>
        <dbReference type="Pfam" id="PF01370"/>
    </source>
</evidence>
<dbReference type="Pfam" id="PF01370">
    <property type="entry name" value="Epimerase"/>
    <property type="match status" value="1"/>
</dbReference>
<reference evidence="3" key="1">
    <citation type="journal article" date="2019" name="Int. J. Syst. Evol. Microbiol.">
        <title>The Global Catalogue of Microorganisms (GCM) 10K type strain sequencing project: providing services to taxonomists for standard genome sequencing and annotation.</title>
        <authorList>
            <consortium name="The Broad Institute Genomics Platform"/>
            <consortium name="The Broad Institute Genome Sequencing Center for Infectious Disease"/>
            <person name="Wu L."/>
            <person name="Ma J."/>
        </authorList>
    </citation>
    <scope>NUCLEOTIDE SEQUENCE [LARGE SCALE GENOMIC DNA]</scope>
    <source>
        <strain evidence="3">PCU 347</strain>
    </source>
</reference>
<dbReference type="Gene3D" id="3.40.50.720">
    <property type="entry name" value="NAD(P)-binding Rossmann-like Domain"/>
    <property type="match status" value="1"/>
</dbReference>
<dbReference type="PANTHER" id="PTHR48079">
    <property type="entry name" value="PROTEIN YEEZ"/>
    <property type="match status" value="1"/>
</dbReference>
<dbReference type="InterPro" id="IPR036291">
    <property type="entry name" value="NAD(P)-bd_dom_sf"/>
</dbReference>
<name>A0ABV8TKN8_9ACTN</name>
<dbReference type="RefSeq" id="WP_381742129.1">
    <property type="nucleotide sequence ID" value="NZ_JBHSDP010000024.1"/>
</dbReference>
<proteinExistence type="predicted"/>
<dbReference type="SUPFAM" id="SSF51735">
    <property type="entry name" value="NAD(P)-binding Rossmann-fold domains"/>
    <property type="match status" value="1"/>
</dbReference>
<evidence type="ECO:0000313" key="3">
    <source>
        <dbReference type="Proteomes" id="UP001595824"/>
    </source>
</evidence>
<dbReference type="Proteomes" id="UP001595824">
    <property type="component" value="Unassembled WGS sequence"/>
</dbReference>
<keyword evidence="3" id="KW-1185">Reference proteome</keyword>
<organism evidence="2 3">
    <name type="scientific">Streptomyces andamanensis</name>
    <dbReference type="NCBI Taxonomy" id="1565035"/>
    <lineage>
        <taxon>Bacteria</taxon>
        <taxon>Bacillati</taxon>
        <taxon>Actinomycetota</taxon>
        <taxon>Actinomycetes</taxon>
        <taxon>Kitasatosporales</taxon>
        <taxon>Streptomycetaceae</taxon>
        <taxon>Streptomyces</taxon>
    </lineage>
</organism>
<evidence type="ECO:0000313" key="2">
    <source>
        <dbReference type="EMBL" id="MFC4331007.1"/>
    </source>
</evidence>
<feature type="domain" description="NAD-dependent epimerase/dehydratase" evidence="1">
    <location>
        <begin position="3"/>
        <end position="215"/>
    </location>
</feature>